<dbReference type="PANTHER" id="PTHR38110:SF1">
    <property type="entry name" value="THIOESTERASE DOMAIN-CONTAINING PROTEIN"/>
    <property type="match status" value="1"/>
</dbReference>
<sequence length="290" mass="31065">MSPPTAAELPVGESEFDRDTEVVPRSDDPGVFDAVLSSGWTISLGINGGYLLAIADRALSQVLPHPDPLSVSAYYLTASVPGPAVVRTEVVRTGRSMSTGQARVLQTDSEGNEVERLRVVAHHGDLDALPTEVRTSASPPVMPPPHQCVGAEHAPDGVFGPRETNGLIERLDVRMDPATVGWALGEPSGRGEIRGWFRLADGRPNDPLAVLLATDAFPPTAFDLGIRGWVPTLELTVHVRARPAPGPLRVVLGTRNLAGGLLEEDAEVWDSADRLVAQSRQLARTPRRTR</sequence>
<dbReference type="InterPro" id="IPR049449">
    <property type="entry name" value="TesB_ACOT8-like_N"/>
</dbReference>
<accession>A0A0T6LUI2</accession>
<dbReference type="Pfam" id="PF13622">
    <property type="entry name" value="4HBT_3"/>
    <property type="match status" value="1"/>
</dbReference>
<keyword evidence="5" id="KW-1185">Reference proteome</keyword>
<dbReference type="Gene3D" id="2.40.160.210">
    <property type="entry name" value="Acyl-CoA thioesterase, double hotdog domain"/>
    <property type="match status" value="1"/>
</dbReference>
<dbReference type="Pfam" id="PF20789">
    <property type="entry name" value="4HBT_3C"/>
    <property type="match status" value="1"/>
</dbReference>
<name>A0A0T6LUI2_WENVI</name>
<evidence type="ECO:0000256" key="1">
    <source>
        <dbReference type="SAM" id="MobiDB-lite"/>
    </source>
</evidence>
<organism evidence="4 5">
    <name type="scientific">Wenjunlia vitaminophila</name>
    <name type="common">Streptomyces vitaminophilus</name>
    <dbReference type="NCBI Taxonomy" id="76728"/>
    <lineage>
        <taxon>Bacteria</taxon>
        <taxon>Bacillati</taxon>
        <taxon>Actinomycetota</taxon>
        <taxon>Actinomycetes</taxon>
        <taxon>Kitasatosporales</taxon>
        <taxon>Streptomycetaceae</taxon>
        <taxon>Wenjunlia</taxon>
    </lineage>
</organism>
<dbReference type="eggNOG" id="COG1946">
    <property type="taxonomic scope" value="Bacteria"/>
</dbReference>
<reference evidence="4 5" key="1">
    <citation type="submission" date="2015-10" db="EMBL/GenBank/DDBJ databases">
        <title>Draft genome sequence of pyrrolomycin-producing Streptomyces vitaminophilus.</title>
        <authorList>
            <person name="Graham D.E."/>
            <person name="Mahan K.M."/>
            <person name="Klingeman D.M."/>
            <person name="Hettich R.L."/>
            <person name="Parry R.J."/>
        </authorList>
    </citation>
    <scope>NUCLEOTIDE SEQUENCE [LARGE SCALE GENOMIC DNA]</scope>
    <source>
        <strain evidence="4 5">ATCC 31673</strain>
    </source>
</reference>
<dbReference type="OrthoDB" id="5418286at2"/>
<dbReference type="InterPro" id="IPR052389">
    <property type="entry name" value="Sec_Metab_Biosynth-Assoc"/>
</dbReference>
<evidence type="ECO:0000259" key="3">
    <source>
        <dbReference type="Pfam" id="PF20789"/>
    </source>
</evidence>
<gene>
    <name evidence="4" type="ORF">AQ490_20580</name>
</gene>
<dbReference type="EMBL" id="LLZU01000012">
    <property type="protein sequence ID" value="KRV49388.1"/>
    <property type="molecule type" value="Genomic_DNA"/>
</dbReference>
<dbReference type="AlphaFoldDB" id="A0A0T6LUI2"/>
<comment type="caution">
    <text evidence="4">The sequence shown here is derived from an EMBL/GenBank/DDBJ whole genome shotgun (WGS) entry which is preliminary data.</text>
</comment>
<dbReference type="InterPro" id="IPR042171">
    <property type="entry name" value="Acyl-CoA_hotdog"/>
</dbReference>
<feature type="region of interest" description="Disordered" evidence="1">
    <location>
        <begin position="1"/>
        <end position="24"/>
    </location>
</feature>
<dbReference type="Proteomes" id="UP000050867">
    <property type="component" value="Unassembled WGS sequence"/>
</dbReference>
<feature type="compositionally biased region" description="Basic and acidic residues" evidence="1">
    <location>
        <begin position="15"/>
        <end position="24"/>
    </location>
</feature>
<dbReference type="RefSeq" id="WP_018383472.1">
    <property type="nucleotide sequence ID" value="NZ_LLZU01000012.1"/>
</dbReference>
<proteinExistence type="predicted"/>
<evidence type="ECO:0000313" key="5">
    <source>
        <dbReference type="Proteomes" id="UP000050867"/>
    </source>
</evidence>
<feature type="domain" description="Acyl-CoA thioesterase-like C-terminal" evidence="3">
    <location>
        <begin position="159"/>
        <end position="283"/>
    </location>
</feature>
<dbReference type="STRING" id="76728.AQ490_20580"/>
<evidence type="ECO:0000259" key="2">
    <source>
        <dbReference type="Pfam" id="PF13622"/>
    </source>
</evidence>
<dbReference type="SUPFAM" id="SSF54637">
    <property type="entry name" value="Thioesterase/thiol ester dehydrase-isomerase"/>
    <property type="match status" value="2"/>
</dbReference>
<dbReference type="PANTHER" id="PTHR38110">
    <property type="entry name" value="CHROMOSOME 23, WHOLE GENOME SHOTGUN SEQUENCE"/>
    <property type="match status" value="1"/>
</dbReference>
<dbReference type="InterPro" id="IPR029069">
    <property type="entry name" value="HotDog_dom_sf"/>
</dbReference>
<dbReference type="InterPro" id="IPR049450">
    <property type="entry name" value="ACOT8-like_C"/>
</dbReference>
<feature type="domain" description="Acyl-CoA thioesterase-like N-terminal HotDog" evidence="2">
    <location>
        <begin position="37"/>
        <end position="115"/>
    </location>
</feature>
<protein>
    <submittedName>
        <fullName evidence="4">TesB-like acyl-CoA thioesterase 3</fullName>
    </submittedName>
</protein>
<evidence type="ECO:0000313" key="4">
    <source>
        <dbReference type="EMBL" id="KRV49388.1"/>
    </source>
</evidence>